<evidence type="ECO:0000256" key="1">
    <source>
        <dbReference type="SAM" id="MobiDB-lite"/>
    </source>
</evidence>
<reference evidence="3" key="1">
    <citation type="submission" date="2022-10" db="EMBL/GenBank/DDBJ databases">
        <title>Whole genome sequencing of three plant growth promoting bacteria isolated from Vachellia tortilis subsp. raddiana in Morocco.</title>
        <authorList>
            <person name="Hnini M."/>
            <person name="Zouagui R."/>
            <person name="Zouagui H."/>
            <person name="Chemao Elfihri M.-W."/>
            <person name="Ibrahimi A."/>
            <person name="Sbabou L."/>
            <person name="Aurag J."/>
        </authorList>
    </citation>
    <scope>NUCLEOTIDE SEQUENCE</scope>
    <source>
        <strain evidence="3">LMR678</strain>
    </source>
</reference>
<name>A0ABT4KGZ6_9HYPH</name>
<keyword evidence="2" id="KW-0472">Membrane</keyword>
<dbReference type="EMBL" id="JAPVOI010000004">
    <property type="protein sequence ID" value="MCZ4091253.1"/>
    <property type="molecule type" value="Genomic_DNA"/>
</dbReference>
<comment type="caution">
    <text evidence="3">The sequence shown here is derived from an EMBL/GenBank/DDBJ whole genome shotgun (WGS) entry which is preliminary data.</text>
</comment>
<organism evidence="3 4">
    <name type="scientific">Sinorhizobium psoraleae</name>
    <dbReference type="NCBI Taxonomy" id="520838"/>
    <lineage>
        <taxon>Bacteria</taxon>
        <taxon>Pseudomonadati</taxon>
        <taxon>Pseudomonadota</taxon>
        <taxon>Alphaproteobacteria</taxon>
        <taxon>Hyphomicrobiales</taxon>
        <taxon>Rhizobiaceae</taxon>
        <taxon>Sinorhizobium/Ensifer group</taxon>
        <taxon>Sinorhizobium</taxon>
    </lineage>
</organism>
<gene>
    <name evidence="3" type="ORF">O3W52_14600</name>
</gene>
<accession>A0ABT4KGZ6</accession>
<dbReference type="Proteomes" id="UP001079430">
    <property type="component" value="Unassembled WGS sequence"/>
</dbReference>
<sequence length="1001" mass="102290">MNQVIRFLRSGLRYFFAGLGTLVVLLLLLAVFVGFTTPGARLVAWAIEKYAATPDQIVRISDPGALLTGHFTAGTVTLFDGEGIYAEVRDLSVNWSPAELLSMRFDASQISAGSVRVERTPIPSAETEEVRETFALPVDVKIDAFDLKEIMIGKAIAGEDQFLTARGRVNATNSSIALALDAAERDRPDARAVADVVFDPAGNQLKLEAKVTEPKGGLLAKLLRIPGEPAVDIALTGEGPLSDWAGSGTASLGGNEVLRLDGRHVQAGDGMHRLTVTGGGALVSLVPSGFKPLFEGTTNIDVTALFDGSSMVQIEAGKVSTGALTLDASGTVNSKGENNLQASLAGTSGAIDFRWPLREGELRALIDTANLSLIGDGQSAILDIAADLPSVSLPEMNLAGVRLSAQSDAFNLETQSGPLKTTVEVRESRFASADLDRAIKAPMKLDGTIVVGPENIRFDPLTIESASVGGSVTGSLNRADTTVEAAFKLFAMPGVLPPGIAAKFDNTIAATGNVATGEDGSVRLSGLDVKSGILDASGTATLTDGTLTADIEGNLPDIGRLLADARGAAAFRAAISGPLSELGVKAQMTSSGATLAGRTLTDLAINADATAKPGSPQAKLTATGALGGQAIDIRADVVSENGRTSIPTLEAKVGDNRLTGALDLTPDFKPNGTIDFNLPNLGLLAAMAGQTASGDLAGSATVRSVDDVTSIALKANGGSISRDALTIARPTADISIADIAKLAIRGNIGAESLGQGENRLSGLNLAFEQQAGKTGFSLDASYDGAPVAAAGDLVSNAGRTEIRLASFSAAPKRVPLQLAAPATVAIENGIVRLGDLTILASDGAIVVAGTAGEQLDITAQINALPATLINTFAPTLGAEGAIGGTVDVDGPAAAPVVGYDLAWNGASIASVRSAGIVAQDVTAKGTITVAEGEVRFDPMAIESGDFRGNVTGRLNRADATASADFKLFAEPHLLPPASRRNSTGRSHSPATSKPAKAAASG</sequence>
<feature type="region of interest" description="Disordered" evidence="1">
    <location>
        <begin position="972"/>
        <end position="1001"/>
    </location>
</feature>
<feature type="transmembrane region" description="Helical" evidence="2">
    <location>
        <begin position="12"/>
        <end position="35"/>
    </location>
</feature>
<feature type="compositionally biased region" description="Low complexity" evidence="1">
    <location>
        <begin position="986"/>
        <end position="1001"/>
    </location>
</feature>
<proteinExistence type="predicted"/>
<evidence type="ECO:0000313" key="3">
    <source>
        <dbReference type="EMBL" id="MCZ4091253.1"/>
    </source>
</evidence>
<evidence type="ECO:0000313" key="4">
    <source>
        <dbReference type="Proteomes" id="UP001079430"/>
    </source>
</evidence>
<evidence type="ECO:0000256" key="2">
    <source>
        <dbReference type="SAM" id="Phobius"/>
    </source>
</evidence>
<keyword evidence="2" id="KW-0812">Transmembrane</keyword>
<protein>
    <recommendedName>
        <fullName evidence="5">Autotransporter secretion inner membrane protein TamB</fullName>
    </recommendedName>
</protein>
<evidence type="ECO:0008006" key="5">
    <source>
        <dbReference type="Google" id="ProtNLM"/>
    </source>
</evidence>
<keyword evidence="2" id="KW-1133">Transmembrane helix</keyword>
<keyword evidence="4" id="KW-1185">Reference proteome</keyword>